<dbReference type="Gene3D" id="3.30.450.20">
    <property type="entry name" value="PAS domain"/>
    <property type="match status" value="2"/>
</dbReference>
<dbReference type="SUPFAM" id="SSF55073">
    <property type="entry name" value="Nucleotide cyclase"/>
    <property type="match status" value="1"/>
</dbReference>
<comment type="caution">
    <text evidence="3">The sequence shown here is derived from an EMBL/GenBank/DDBJ whole genome shotgun (WGS) entry which is preliminary data.</text>
</comment>
<feature type="domain" description="GGDEF" evidence="2">
    <location>
        <begin position="377"/>
        <end position="504"/>
    </location>
</feature>
<dbReference type="SMART" id="SM00052">
    <property type="entry name" value="EAL"/>
    <property type="match status" value="1"/>
</dbReference>
<dbReference type="SUPFAM" id="SSF55785">
    <property type="entry name" value="PYP-like sensor domain (PAS domain)"/>
    <property type="match status" value="2"/>
</dbReference>
<dbReference type="EMBL" id="AVCH01000174">
    <property type="protein sequence ID" value="KFN46009.1"/>
    <property type="molecule type" value="Genomic_DNA"/>
</dbReference>
<dbReference type="InterPro" id="IPR050706">
    <property type="entry name" value="Cyclic-di-GMP_PDE-like"/>
</dbReference>
<evidence type="ECO:0000259" key="1">
    <source>
        <dbReference type="PROSITE" id="PS50883"/>
    </source>
</evidence>
<evidence type="ECO:0008006" key="5">
    <source>
        <dbReference type="Google" id="ProtNLM"/>
    </source>
</evidence>
<feature type="domain" description="EAL" evidence="1">
    <location>
        <begin position="509"/>
        <end position="767"/>
    </location>
</feature>
<dbReference type="PROSITE" id="PS50883">
    <property type="entry name" value="EAL"/>
    <property type="match status" value="1"/>
</dbReference>
<evidence type="ECO:0000313" key="4">
    <source>
        <dbReference type="Proteomes" id="UP000029392"/>
    </source>
</evidence>
<dbReference type="SUPFAM" id="SSF141868">
    <property type="entry name" value="EAL domain-like"/>
    <property type="match status" value="1"/>
</dbReference>
<dbReference type="PROSITE" id="PS50887">
    <property type="entry name" value="GGDEF"/>
    <property type="match status" value="1"/>
</dbReference>
<proteinExistence type="predicted"/>
<dbReference type="RefSeq" id="WP_043803972.1">
    <property type="nucleotide sequence ID" value="NZ_AVCH01000174.1"/>
</dbReference>
<protein>
    <recommendedName>
        <fullName evidence="5">Diguanylate cyclase</fullName>
    </recommendedName>
</protein>
<dbReference type="PANTHER" id="PTHR33121">
    <property type="entry name" value="CYCLIC DI-GMP PHOSPHODIESTERASE PDEF"/>
    <property type="match status" value="1"/>
</dbReference>
<dbReference type="GO" id="GO:0071111">
    <property type="term" value="F:cyclic-guanylate-specific phosphodiesterase activity"/>
    <property type="evidence" value="ECO:0007669"/>
    <property type="project" value="InterPro"/>
</dbReference>
<dbReference type="Gene3D" id="3.30.70.270">
    <property type="match status" value="1"/>
</dbReference>
<dbReference type="InterPro" id="IPR035919">
    <property type="entry name" value="EAL_sf"/>
</dbReference>
<dbReference type="Pfam" id="PF08447">
    <property type="entry name" value="PAS_3"/>
    <property type="match status" value="2"/>
</dbReference>
<dbReference type="InterPro" id="IPR000160">
    <property type="entry name" value="GGDEF_dom"/>
</dbReference>
<dbReference type="CDD" id="cd01948">
    <property type="entry name" value="EAL"/>
    <property type="match status" value="1"/>
</dbReference>
<dbReference type="Pfam" id="PF00990">
    <property type="entry name" value="GGDEF"/>
    <property type="match status" value="1"/>
</dbReference>
<dbReference type="PATRIC" id="fig|1384054.3.peg.1916"/>
<dbReference type="Pfam" id="PF00563">
    <property type="entry name" value="EAL"/>
    <property type="match status" value="1"/>
</dbReference>
<dbReference type="CDD" id="cd01949">
    <property type="entry name" value="GGDEF"/>
    <property type="match status" value="1"/>
</dbReference>
<name>A0A091B589_9GAMM</name>
<dbReference type="OrthoDB" id="5963948at2"/>
<dbReference type="AlphaFoldDB" id="A0A091B589"/>
<dbReference type="STRING" id="1384054.N790_09010"/>
<sequence length="777" mass="84571">MDWDVRTGEVNRSEDWYLMTGHSPDHEDARSLAFWSDRVHPADLLRFYRAFEAFQASGDDTFSFNYRFRFADSRWHQMGGMARVAERSANGRPVRIEIREIDLEPFFAGLREEAEPVGSLRPGLAGAWSWEPGTDEVWWSREIYELTGWDPKDPPPGLEGQEKLYAPESLARLQAAVRRLAETGESYDLLLTLVRADGRRLPVRATGAITLGRHGELRRVGGTLSLLGSAEPSQAMPMGDDGAWLEVDLAGGEWLASAAATALLESLGAPAGGAEARLLALLSQESRAELRAWLDGLEGRADAAHSLSIRTLSGRRLRLWPFGIPEGARKVFLRIERDDADPVAETRGDFDPLTGLLAFDAFLAIADAQVAAAANPRRLVLFKINIDRFREVNALLGHRRGDLVLRAFAGHLRSNLPEALLTRRSGDVFVGLLPIADGIEAAGCMARILDITGAFEPEGLGLIKLKFRLGLVTADSAPSVEELVDAAAEMMSAAGPGKAALFGPVDAARLRRRREIYTLLPGVAGRGELQCVFQPSVSASGGELRGLESLVRWASPTIGAISPGEFIAMAEESGEIVSIGRWMLDRAIADFARMRRMGLEVPQVSINVSPAQFADAELADFARQTCERHAVDPSRVVLEITESVLVDGSDMTSAAIDALLGAGFVLSLDDFGTGYSNLRSLIRLKLSKVKIDMSFVRRMIEDKASLIVVDTVIRLARGLSCSVVAEGVERQEQADLLRSLGCDEIQGYLVGRPMPFGEFVAWCEGRTDAVAGATEAP</sequence>
<dbReference type="NCBIfam" id="TIGR00254">
    <property type="entry name" value="GGDEF"/>
    <property type="match status" value="1"/>
</dbReference>
<dbReference type="PANTHER" id="PTHR33121:SF79">
    <property type="entry name" value="CYCLIC DI-GMP PHOSPHODIESTERASE PDED-RELATED"/>
    <property type="match status" value="1"/>
</dbReference>
<dbReference type="SMART" id="SM00267">
    <property type="entry name" value="GGDEF"/>
    <property type="match status" value="1"/>
</dbReference>
<gene>
    <name evidence="3" type="ORF">N790_09010</name>
</gene>
<evidence type="ECO:0000259" key="2">
    <source>
        <dbReference type="PROSITE" id="PS50887"/>
    </source>
</evidence>
<dbReference type="InterPro" id="IPR001633">
    <property type="entry name" value="EAL_dom"/>
</dbReference>
<dbReference type="InterPro" id="IPR029787">
    <property type="entry name" value="Nucleotide_cyclase"/>
</dbReference>
<evidence type="ECO:0000313" key="3">
    <source>
        <dbReference type="EMBL" id="KFN46009.1"/>
    </source>
</evidence>
<reference evidence="3 4" key="1">
    <citation type="submission" date="2013-09" db="EMBL/GenBank/DDBJ databases">
        <title>Genome sequencing of Arenimonas malthae.</title>
        <authorList>
            <person name="Chen F."/>
            <person name="Wang G."/>
        </authorList>
    </citation>
    <scope>NUCLEOTIDE SEQUENCE [LARGE SCALE GENOMIC DNA]</scope>
    <source>
        <strain evidence="3 4">CC-JY-1</strain>
    </source>
</reference>
<organism evidence="3 4">
    <name type="scientific">Arenimonas malthae CC-JY-1</name>
    <dbReference type="NCBI Taxonomy" id="1384054"/>
    <lineage>
        <taxon>Bacteria</taxon>
        <taxon>Pseudomonadati</taxon>
        <taxon>Pseudomonadota</taxon>
        <taxon>Gammaproteobacteria</taxon>
        <taxon>Lysobacterales</taxon>
        <taxon>Lysobacteraceae</taxon>
        <taxon>Arenimonas</taxon>
    </lineage>
</organism>
<keyword evidence="4" id="KW-1185">Reference proteome</keyword>
<dbReference type="InterPro" id="IPR043128">
    <property type="entry name" value="Rev_trsase/Diguanyl_cyclase"/>
</dbReference>
<dbReference type="eggNOG" id="COG5001">
    <property type="taxonomic scope" value="Bacteria"/>
</dbReference>
<dbReference type="InterPro" id="IPR013655">
    <property type="entry name" value="PAS_fold_3"/>
</dbReference>
<dbReference type="Proteomes" id="UP000029392">
    <property type="component" value="Unassembled WGS sequence"/>
</dbReference>
<accession>A0A091B589</accession>
<dbReference type="Gene3D" id="3.20.20.450">
    <property type="entry name" value="EAL domain"/>
    <property type="match status" value="1"/>
</dbReference>
<dbReference type="InterPro" id="IPR035965">
    <property type="entry name" value="PAS-like_dom_sf"/>
</dbReference>